<gene>
    <name evidence="1" type="ORF">C487_19763</name>
</gene>
<proteinExistence type="predicted"/>
<dbReference type="Proteomes" id="UP000011618">
    <property type="component" value="Unassembled WGS sequence"/>
</dbReference>
<protein>
    <submittedName>
        <fullName evidence="1">Uncharacterized protein</fullName>
    </submittedName>
</protein>
<sequence length="64" mass="7200">MLISLALTSLSDYGTTTSVGLEKKQLDLVVLTPLKVIIRIFLRANTTRDSTLRLMILLRRSLIL</sequence>
<name>L9YE16_9EURY</name>
<comment type="caution">
    <text evidence="1">The sequence shown here is derived from an EMBL/GenBank/DDBJ whole genome shotgun (WGS) entry which is preliminary data.</text>
</comment>
<organism evidence="1 2">
    <name type="scientific">Natrinema pallidum DSM 3751</name>
    <dbReference type="NCBI Taxonomy" id="1227495"/>
    <lineage>
        <taxon>Archaea</taxon>
        <taxon>Methanobacteriati</taxon>
        <taxon>Methanobacteriota</taxon>
        <taxon>Stenosarchaea group</taxon>
        <taxon>Halobacteria</taxon>
        <taxon>Halobacteriales</taxon>
        <taxon>Natrialbaceae</taxon>
        <taxon>Natrinema</taxon>
    </lineage>
</organism>
<evidence type="ECO:0000313" key="1">
    <source>
        <dbReference type="EMBL" id="ELY71952.1"/>
    </source>
</evidence>
<accession>L9YE16</accession>
<evidence type="ECO:0000313" key="2">
    <source>
        <dbReference type="Proteomes" id="UP000011618"/>
    </source>
</evidence>
<dbReference type="EMBL" id="AOII01000114">
    <property type="protein sequence ID" value="ELY71952.1"/>
    <property type="molecule type" value="Genomic_DNA"/>
</dbReference>
<reference evidence="1 2" key="1">
    <citation type="journal article" date="2014" name="PLoS Genet.">
        <title>Phylogenetically driven sequencing of extremely halophilic archaea reveals strategies for static and dynamic osmo-response.</title>
        <authorList>
            <person name="Becker E.A."/>
            <person name="Seitzer P.M."/>
            <person name="Tritt A."/>
            <person name="Larsen D."/>
            <person name="Krusor M."/>
            <person name="Yao A.I."/>
            <person name="Wu D."/>
            <person name="Madern D."/>
            <person name="Eisen J.A."/>
            <person name="Darling A.E."/>
            <person name="Facciotti M.T."/>
        </authorList>
    </citation>
    <scope>NUCLEOTIDE SEQUENCE [LARGE SCALE GENOMIC DNA]</scope>
    <source>
        <strain evidence="1 2">DSM 3751</strain>
    </source>
</reference>
<dbReference type="AlphaFoldDB" id="L9YE16"/>